<name>A0ABS1Y333_9ACTN</name>
<evidence type="ECO:0000259" key="3">
    <source>
        <dbReference type="Pfam" id="PF19053"/>
    </source>
</evidence>
<feature type="region of interest" description="Disordered" evidence="1">
    <location>
        <begin position="103"/>
        <end position="123"/>
    </location>
</feature>
<organism evidence="4 5">
    <name type="scientific">Micromonospora parastrephiae</name>
    <dbReference type="NCBI Taxonomy" id="2806101"/>
    <lineage>
        <taxon>Bacteria</taxon>
        <taxon>Bacillati</taxon>
        <taxon>Actinomycetota</taxon>
        <taxon>Actinomycetes</taxon>
        <taxon>Micromonosporales</taxon>
        <taxon>Micromonosporaceae</taxon>
        <taxon>Micromonospora</taxon>
    </lineage>
</organism>
<accession>A0ABS1Y333</accession>
<dbReference type="InterPro" id="IPR044049">
    <property type="entry name" value="EccD_transm"/>
</dbReference>
<dbReference type="EMBL" id="JAEVHM010000380">
    <property type="protein sequence ID" value="MBM0235824.1"/>
    <property type="molecule type" value="Genomic_DNA"/>
</dbReference>
<keyword evidence="5" id="KW-1185">Reference proteome</keyword>
<dbReference type="Pfam" id="PF19053">
    <property type="entry name" value="EccD"/>
    <property type="match status" value="1"/>
</dbReference>
<keyword evidence="2" id="KW-1133">Transmembrane helix</keyword>
<reference evidence="4 5" key="1">
    <citation type="submission" date="2021-01" db="EMBL/GenBank/DDBJ databases">
        <title>Draft genome sequence of Micromonospora sp. strain STR1_7.</title>
        <authorList>
            <person name="Karlyshev A."/>
            <person name="Jawad R."/>
        </authorList>
    </citation>
    <scope>NUCLEOTIDE SEQUENCE [LARGE SCALE GENOMIC DNA]</scope>
    <source>
        <strain evidence="4 5">STR1-7</strain>
    </source>
</reference>
<feature type="transmembrane region" description="Helical" evidence="2">
    <location>
        <begin position="68"/>
        <end position="87"/>
    </location>
</feature>
<feature type="domain" description="EccD-like transmembrane" evidence="3">
    <location>
        <begin position="11"/>
        <end position="103"/>
    </location>
</feature>
<evidence type="ECO:0000313" key="5">
    <source>
        <dbReference type="Proteomes" id="UP000601027"/>
    </source>
</evidence>
<feature type="transmembrane region" description="Helical" evidence="2">
    <location>
        <begin position="42"/>
        <end position="62"/>
    </location>
</feature>
<proteinExistence type="predicted"/>
<feature type="transmembrane region" description="Helical" evidence="2">
    <location>
        <begin position="17"/>
        <end position="35"/>
    </location>
</feature>
<keyword evidence="2" id="KW-0472">Membrane</keyword>
<keyword evidence="2" id="KW-0812">Transmembrane</keyword>
<gene>
    <name evidence="4" type="ORF">JNW91_31190</name>
</gene>
<evidence type="ECO:0000256" key="2">
    <source>
        <dbReference type="SAM" id="Phobius"/>
    </source>
</evidence>
<evidence type="ECO:0000313" key="4">
    <source>
        <dbReference type="EMBL" id="MBM0235824.1"/>
    </source>
</evidence>
<evidence type="ECO:0000256" key="1">
    <source>
        <dbReference type="SAM" id="MobiDB-lite"/>
    </source>
</evidence>
<dbReference type="Proteomes" id="UP000601027">
    <property type="component" value="Unassembled WGS sequence"/>
</dbReference>
<comment type="caution">
    <text evidence="4">The sequence shown here is derived from an EMBL/GenBank/DDBJ whole genome shotgun (WGS) entry which is preliminary data.</text>
</comment>
<protein>
    <submittedName>
        <fullName evidence="4">Type VII secretion integral membrane protein EccD</fullName>
    </submittedName>
</protein>
<sequence length="123" mass="12149">DPVGPFGPVRWVGAPELLAGSVALLLAALLGLLGVASRLRVFVAGVTVGLLGAGAALGGLLLRPAGTAAILLSALVFAVGVVPLLAIRLGKLPLPPITLPAAAPTEESERSGTCRTGAACTRR</sequence>
<feature type="non-terminal residue" evidence="4">
    <location>
        <position position="1"/>
    </location>
</feature>